<sequence length="209" mass="21557">MPTDPLWVSVQGSDGSVLISSDPAPVVRAVDFGTFIITYPVTLNLTNCGLIATINNGPGMVAASHGGTNQVTVKTFLTDGSTENLDFTLSVLCPPSTPRVVAFVSVNPDGSVRRSSDPAIAVSRLDAGFYNVDFAGLAEIGSCAFVATLSRDSVQNVGLPAPGEISISSAPTGNTQAIGMFVFTFNSSGPLGFAPPQSDRGFDLIAVRT</sequence>
<dbReference type="AlphaFoldDB" id="Q01RJ4"/>
<gene>
    <name evidence="1" type="ordered locus">Acid_6809</name>
</gene>
<proteinExistence type="predicted"/>
<organism evidence="1">
    <name type="scientific">Solibacter usitatus (strain Ellin6076)</name>
    <dbReference type="NCBI Taxonomy" id="234267"/>
    <lineage>
        <taxon>Bacteria</taxon>
        <taxon>Pseudomonadati</taxon>
        <taxon>Acidobacteriota</taxon>
        <taxon>Terriglobia</taxon>
        <taxon>Bryobacterales</taxon>
        <taxon>Solibacteraceae</taxon>
        <taxon>Candidatus Solibacter</taxon>
    </lineage>
</organism>
<evidence type="ECO:0000313" key="1">
    <source>
        <dbReference type="EMBL" id="ABJ87726.1"/>
    </source>
</evidence>
<dbReference type="STRING" id="234267.Acid_6809"/>
<dbReference type="EMBL" id="CP000473">
    <property type="protein sequence ID" value="ABJ87726.1"/>
    <property type="molecule type" value="Genomic_DNA"/>
</dbReference>
<protein>
    <submittedName>
        <fullName evidence="1">Uncharacterized protein</fullName>
    </submittedName>
</protein>
<dbReference type="InParanoid" id="Q01RJ4"/>
<reference evidence="1" key="1">
    <citation type="submission" date="2006-10" db="EMBL/GenBank/DDBJ databases">
        <title>Complete sequence of Solibacter usitatus Ellin6076.</title>
        <authorList>
            <consortium name="US DOE Joint Genome Institute"/>
            <person name="Copeland A."/>
            <person name="Lucas S."/>
            <person name="Lapidus A."/>
            <person name="Barry K."/>
            <person name="Detter J.C."/>
            <person name="Glavina del Rio T."/>
            <person name="Hammon N."/>
            <person name="Israni S."/>
            <person name="Dalin E."/>
            <person name="Tice H."/>
            <person name="Pitluck S."/>
            <person name="Thompson L.S."/>
            <person name="Brettin T."/>
            <person name="Bruce D."/>
            <person name="Han C."/>
            <person name="Tapia R."/>
            <person name="Gilna P."/>
            <person name="Schmutz J."/>
            <person name="Larimer F."/>
            <person name="Land M."/>
            <person name="Hauser L."/>
            <person name="Kyrpides N."/>
            <person name="Mikhailova N."/>
            <person name="Janssen P.H."/>
            <person name="Kuske C.R."/>
            <person name="Richardson P."/>
        </authorList>
    </citation>
    <scope>NUCLEOTIDE SEQUENCE</scope>
    <source>
        <strain evidence="1">Ellin6076</strain>
    </source>
</reference>
<name>Q01RJ4_SOLUE</name>
<dbReference type="HOGENOM" id="CLU_1314713_0_0_0"/>
<dbReference type="KEGG" id="sus:Acid_6809"/>
<accession>Q01RJ4</accession>